<accession>A0A2S2NN34</accession>
<evidence type="ECO:0000259" key="2">
    <source>
        <dbReference type="Pfam" id="PF16064"/>
    </source>
</evidence>
<reference evidence="3" key="1">
    <citation type="submission" date="2018-04" db="EMBL/GenBank/DDBJ databases">
        <title>Transcriptome of Schizaphis graminum biotype I.</title>
        <authorList>
            <person name="Scully E.D."/>
            <person name="Geib S.M."/>
            <person name="Palmer N.A."/>
            <person name="Koch K."/>
            <person name="Bradshaw J."/>
            <person name="Heng-Moss T."/>
            <person name="Sarath G."/>
        </authorList>
    </citation>
    <scope>NUCLEOTIDE SEQUENCE</scope>
</reference>
<feature type="compositionally biased region" description="Basic and acidic residues" evidence="1">
    <location>
        <begin position="121"/>
        <end position="134"/>
    </location>
</feature>
<dbReference type="InterPro" id="IPR032071">
    <property type="entry name" value="DUF4806"/>
</dbReference>
<feature type="region of interest" description="Disordered" evidence="1">
    <location>
        <begin position="81"/>
        <end position="150"/>
    </location>
</feature>
<feature type="domain" description="DUF4806" evidence="2">
    <location>
        <begin position="296"/>
        <end position="365"/>
    </location>
</feature>
<gene>
    <name evidence="3" type="ORF">g.178971</name>
</gene>
<dbReference type="EMBL" id="GGMR01005929">
    <property type="protein sequence ID" value="MBY18548.1"/>
    <property type="molecule type" value="Transcribed_RNA"/>
</dbReference>
<dbReference type="AlphaFoldDB" id="A0A2S2NN34"/>
<sequence length="419" mass="48240">MWSVVCFIGDNTVAAVPKFWYRDGYCAWPNKSIQKYIERRVNPNELEFTYFKSKVLHTDIAHLLEARSIAQDNSGLSSNEIVDVNTSSKRNKKPKSIYKKNEPVHIPSPPGHISEESEDLPLFHDNDDSDKDKSYNMVRNESSPNSDEDSCLFKDKILKTKLNAETTPQFNQPKKTSTEETFEISGTANKKLKIFHNNISTNSIHQSSTPSVQTNKVSTCISSSILSPSIELESDKAFKKFVTRSLTNIKYEIESIQKRQDSFRELLETFFEKFSNQSTHHSSIWDSDIFHEIVCIENDNELEIMEEKLMTDKSYKNQVIVSLNRLVGDSLSETIRKIMQKLFSDKFLSKYSYIGFKGKHQFSTLQCCSLIFESINKMKKFRDTPLKEIKKPIELWLAQAPSRIKKQAAKNISSTSDYL</sequence>
<proteinExistence type="predicted"/>
<dbReference type="Pfam" id="PF16064">
    <property type="entry name" value="DUF4806"/>
    <property type="match status" value="1"/>
</dbReference>
<name>A0A2S2NN34_SCHGA</name>
<evidence type="ECO:0000256" key="1">
    <source>
        <dbReference type="SAM" id="MobiDB-lite"/>
    </source>
</evidence>
<organism evidence="3">
    <name type="scientific">Schizaphis graminum</name>
    <name type="common">Green bug aphid</name>
    <dbReference type="NCBI Taxonomy" id="13262"/>
    <lineage>
        <taxon>Eukaryota</taxon>
        <taxon>Metazoa</taxon>
        <taxon>Ecdysozoa</taxon>
        <taxon>Arthropoda</taxon>
        <taxon>Hexapoda</taxon>
        <taxon>Insecta</taxon>
        <taxon>Pterygota</taxon>
        <taxon>Neoptera</taxon>
        <taxon>Paraneoptera</taxon>
        <taxon>Hemiptera</taxon>
        <taxon>Sternorrhyncha</taxon>
        <taxon>Aphidomorpha</taxon>
        <taxon>Aphidoidea</taxon>
        <taxon>Aphididae</taxon>
        <taxon>Aphidini</taxon>
        <taxon>Schizaphis</taxon>
    </lineage>
</organism>
<evidence type="ECO:0000313" key="3">
    <source>
        <dbReference type="EMBL" id="MBY18548.1"/>
    </source>
</evidence>
<protein>
    <recommendedName>
        <fullName evidence="2">DUF4806 domain-containing protein</fullName>
    </recommendedName>
</protein>
<feature type="compositionally biased region" description="Basic residues" evidence="1">
    <location>
        <begin position="89"/>
        <end position="98"/>
    </location>
</feature>